<evidence type="ECO:0000313" key="3">
    <source>
        <dbReference type="Proteomes" id="UP000799439"/>
    </source>
</evidence>
<protein>
    <submittedName>
        <fullName evidence="2">Uncharacterized protein</fullName>
    </submittedName>
</protein>
<feature type="region of interest" description="Disordered" evidence="1">
    <location>
        <begin position="284"/>
        <end position="325"/>
    </location>
</feature>
<feature type="region of interest" description="Disordered" evidence="1">
    <location>
        <begin position="242"/>
        <end position="266"/>
    </location>
</feature>
<feature type="region of interest" description="Disordered" evidence="1">
    <location>
        <begin position="342"/>
        <end position="374"/>
    </location>
</feature>
<dbReference type="OrthoDB" id="3437607at2759"/>
<feature type="compositionally biased region" description="Basic and acidic residues" evidence="1">
    <location>
        <begin position="58"/>
        <end position="72"/>
    </location>
</feature>
<gene>
    <name evidence="2" type="ORF">K461DRAFT_43190</name>
</gene>
<feature type="region of interest" description="Disordered" evidence="1">
    <location>
        <begin position="43"/>
        <end position="72"/>
    </location>
</feature>
<dbReference type="EMBL" id="ML996091">
    <property type="protein sequence ID" value="KAF2149235.1"/>
    <property type="molecule type" value="Genomic_DNA"/>
</dbReference>
<dbReference type="AlphaFoldDB" id="A0A9P4MCX1"/>
<comment type="caution">
    <text evidence="2">The sequence shown here is derived from an EMBL/GenBank/DDBJ whole genome shotgun (WGS) entry which is preliminary data.</text>
</comment>
<feature type="compositionally biased region" description="Polar residues" evidence="1">
    <location>
        <begin position="298"/>
        <end position="307"/>
    </location>
</feature>
<proteinExistence type="predicted"/>
<feature type="compositionally biased region" description="Low complexity" evidence="1">
    <location>
        <begin position="250"/>
        <end position="265"/>
    </location>
</feature>
<evidence type="ECO:0000313" key="2">
    <source>
        <dbReference type="EMBL" id="KAF2149235.1"/>
    </source>
</evidence>
<feature type="region of interest" description="Disordered" evidence="1">
    <location>
        <begin position="509"/>
        <end position="530"/>
    </location>
</feature>
<keyword evidence="3" id="KW-1185">Reference proteome</keyword>
<sequence length="530" mass="59348">MPCSRHDPTIMLRYRSSTIHITQDDMEDLHMRFPGAPHLKMKRRLSRPWSSSRQPQVHVEEPHYHPGPEHRARDGITLTTHAARAPTNAEEIMGRSLETLPLIPGLSPLPEGPQENDIVMEPQEQQPDQLQSEDASHTDHSETLYVHSSTDLHAGTVLPPRIDTAQIIGEPGHSHSFPSLARRTSPGVSFRSRDRSLSCVIPHGRNTVSRFEIVDPQPSPRSRPSRPDILQASPLDRLVDHLRSLPTTPSSGNSSRSHCSSSATSQHRLLLSGRAFTDHSYTSPALISKGQPEPNGYPMTSSPQLMTGRTPHRTSSRMSQNPEHHDEIRRTSLVRHMPSIASPIRTLPGNTSQYGTPRHPQIAKTPMRGMQPSAVRSGRNHRMKIYDDDLPAVFQPQTPAELRSRHATVPSLRARTGHDSLMSSEEINLHPAVIPPGESRYPVINDLRAPATVSRRTAPRVTDLATEDHARRAASLQYNLQHDQENDSDAFDSELEFERQIWMDSRAGVTRDATLNQTPPQEGRFERVVR</sequence>
<dbReference type="Proteomes" id="UP000799439">
    <property type="component" value="Unassembled WGS sequence"/>
</dbReference>
<organism evidence="2 3">
    <name type="scientific">Myriangium duriaei CBS 260.36</name>
    <dbReference type="NCBI Taxonomy" id="1168546"/>
    <lineage>
        <taxon>Eukaryota</taxon>
        <taxon>Fungi</taxon>
        <taxon>Dikarya</taxon>
        <taxon>Ascomycota</taxon>
        <taxon>Pezizomycotina</taxon>
        <taxon>Dothideomycetes</taxon>
        <taxon>Dothideomycetidae</taxon>
        <taxon>Myriangiales</taxon>
        <taxon>Myriangiaceae</taxon>
        <taxon>Myriangium</taxon>
    </lineage>
</organism>
<accession>A0A9P4MCX1</accession>
<name>A0A9P4MCX1_9PEZI</name>
<evidence type="ECO:0000256" key="1">
    <source>
        <dbReference type="SAM" id="MobiDB-lite"/>
    </source>
</evidence>
<reference evidence="2" key="1">
    <citation type="journal article" date="2020" name="Stud. Mycol.">
        <title>101 Dothideomycetes genomes: a test case for predicting lifestyles and emergence of pathogens.</title>
        <authorList>
            <person name="Haridas S."/>
            <person name="Albert R."/>
            <person name="Binder M."/>
            <person name="Bloem J."/>
            <person name="Labutti K."/>
            <person name="Salamov A."/>
            <person name="Andreopoulos B."/>
            <person name="Baker S."/>
            <person name="Barry K."/>
            <person name="Bills G."/>
            <person name="Bluhm B."/>
            <person name="Cannon C."/>
            <person name="Castanera R."/>
            <person name="Culley D."/>
            <person name="Daum C."/>
            <person name="Ezra D."/>
            <person name="Gonzalez J."/>
            <person name="Henrissat B."/>
            <person name="Kuo A."/>
            <person name="Liang C."/>
            <person name="Lipzen A."/>
            <person name="Lutzoni F."/>
            <person name="Magnuson J."/>
            <person name="Mondo S."/>
            <person name="Nolan M."/>
            <person name="Ohm R."/>
            <person name="Pangilinan J."/>
            <person name="Park H.-J."/>
            <person name="Ramirez L."/>
            <person name="Alfaro M."/>
            <person name="Sun H."/>
            <person name="Tritt A."/>
            <person name="Yoshinaga Y."/>
            <person name="Zwiers L.-H."/>
            <person name="Turgeon B."/>
            <person name="Goodwin S."/>
            <person name="Spatafora J."/>
            <person name="Crous P."/>
            <person name="Grigoriev I."/>
        </authorList>
    </citation>
    <scope>NUCLEOTIDE SEQUENCE</scope>
    <source>
        <strain evidence="2">CBS 260.36</strain>
    </source>
</reference>